<dbReference type="Proteomes" id="UP000000657">
    <property type="component" value="Chromosome"/>
</dbReference>
<evidence type="ECO:0000313" key="2">
    <source>
        <dbReference type="Proteomes" id="UP000000657"/>
    </source>
</evidence>
<keyword evidence="2" id="KW-1185">Reference proteome</keyword>
<dbReference type="EMBL" id="CT573213">
    <property type="protein sequence ID" value="CAJ61339.1"/>
    <property type="molecule type" value="Genomic_DNA"/>
</dbReference>
<name>Q0RMB2_FRAAA</name>
<evidence type="ECO:0000313" key="1">
    <source>
        <dbReference type="EMBL" id="CAJ61339.1"/>
    </source>
</evidence>
<protein>
    <submittedName>
        <fullName evidence="1">Uncharacterized protein</fullName>
    </submittedName>
</protein>
<dbReference type="AlphaFoldDB" id="Q0RMB2"/>
<dbReference type="HOGENOM" id="CLU_2301707_0_0_11"/>
<accession>Q0RMB2</accession>
<gene>
    <name evidence="1" type="ordered locus">FRAAL2693</name>
</gene>
<dbReference type="STRING" id="326424.FRAAL2693"/>
<sequence>MLYPARAVLPDGRTIQPAKVVVTDAGTVAVYGVHGGTPYAAFRGGIAEVRVDNLDTPQLPSDRRHLEVAVEAGGILTVHQTGHCSSCGPLGRLIPHELQP</sequence>
<organism evidence="1 2">
    <name type="scientific">Frankia alni (strain DSM 45986 / CECT 9034 / ACN14a)</name>
    <dbReference type="NCBI Taxonomy" id="326424"/>
    <lineage>
        <taxon>Bacteria</taxon>
        <taxon>Bacillati</taxon>
        <taxon>Actinomycetota</taxon>
        <taxon>Actinomycetes</taxon>
        <taxon>Frankiales</taxon>
        <taxon>Frankiaceae</taxon>
        <taxon>Frankia</taxon>
    </lineage>
</organism>
<reference evidence="1 2" key="1">
    <citation type="journal article" date="2007" name="Genome Res.">
        <title>Genome characteristics of facultatively symbiotic Frankia sp. strains reflect host range and host plant biogeography.</title>
        <authorList>
            <person name="Normand P."/>
            <person name="Lapierre P."/>
            <person name="Tisa L.S."/>
            <person name="Gogarten J.P."/>
            <person name="Alloisio N."/>
            <person name="Bagnarol E."/>
            <person name="Bassi C.A."/>
            <person name="Berry A.M."/>
            <person name="Bickhart D.M."/>
            <person name="Choisne N."/>
            <person name="Couloux A."/>
            <person name="Cournoyer B."/>
            <person name="Cruveiller S."/>
            <person name="Daubin V."/>
            <person name="Demange N."/>
            <person name="Francino M.P."/>
            <person name="Goltsman E."/>
            <person name="Huang Y."/>
            <person name="Kopp O.R."/>
            <person name="Labarre L."/>
            <person name="Lapidus A."/>
            <person name="Lavire C."/>
            <person name="Marechal J."/>
            <person name="Martinez M."/>
            <person name="Mastronunzio J.E."/>
            <person name="Mullin B.C."/>
            <person name="Niemann J."/>
            <person name="Pujic P."/>
            <person name="Rawnsley T."/>
            <person name="Rouy Z."/>
            <person name="Schenowitz C."/>
            <person name="Sellstedt A."/>
            <person name="Tavares F."/>
            <person name="Tomkins J.P."/>
            <person name="Vallenet D."/>
            <person name="Valverde C."/>
            <person name="Wall L.G."/>
            <person name="Wang Y."/>
            <person name="Medigue C."/>
            <person name="Benson D.R."/>
        </authorList>
    </citation>
    <scope>NUCLEOTIDE SEQUENCE [LARGE SCALE GENOMIC DNA]</scope>
    <source>
        <strain evidence="2">DSM 45986 / CECT 9034 / ACN14a</strain>
    </source>
</reference>
<proteinExistence type="predicted"/>
<dbReference type="KEGG" id="fal:FRAAL2693"/>